<dbReference type="UniPathway" id="UPA00219"/>
<comment type="pathway">
    <text evidence="8">Cell wall biogenesis; peptidoglycan biosynthesis.</text>
</comment>
<protein>
    <recommendedName>
        <fullName evidence="8">Probable lipid II flippase MurJ</fullName>
    </recommendedName>
</protein>
<evidence type="ECO:0000256" key="1">
    <source>
        <dbReference type="ARBA" id="ARBA00004651"/>
    </source>
</evidence>
<gene>
    <name evidence="8 10" type="primary">murJ</name>
    <name evidence="10" type="ORF">GBA63_01355</name>
</gene>
<dbReference type="KEGG" id="rub:GBA63_01355"/>
<evidence type="ECO:0000256" key="3">
    <source>
        <dbReference type="ARBA" id="ARBA00022692"/>
    </source>
</evidence>
<comment type="function">
    <text evidence="8 9">Involved in peptidoglycan biosynthesis. Transports lipid-linked peptidoglycan precursors from the inner to the outer leaflet of the cytoplasmic membrane.</text>
</comment>
<dbReference type="PANTHER" id="PTHR47019">
    <property type="entry name" value="LIPID II FLIPPASE MURJ"/>
    <property type="match status" value="1"/>
</dbReference>
<dbReference type="NCBIfam" id="TIGR01695">
    <property type="entry name" value="murJ_mviN"/>
    <property type="match status" value="1"/>
</dbReference>
<keyword evidence="8 9" id="KW-0813">Transport</keyword>
<dbReference type="RefSeq" id="WP_166172786.1">
    <property type="nucleotide sequence ID" value="NZ_CP045119.1"/>
</dbReference>
<feature type="transmembrane region" description="Helical" evidence="8">
    <location>
        <begin position="484"/>
        <end position="505"/>
    </location>
</feature>
<organism evidence="10 11">
    <name type="scientific">Rubrobacter tropicus</name>
    <dbReference type="NCBI Taxonomy" id="2653851"/>
    <lineage>
        <taxon>Bacteria</taxon>
        <taxon>Bacillati</taxon>
        <taxon>Actinomycetota</taxon>
        <taxon>Rubrobacteria</taxon>
        <taxon>Rubrobacterales</taxon>
        <taxon>Rubrobacteraceae</taxon>
        <taxon>Rubrobacter</taxon>
    </lineage>
</organism>
<dbReference type="GO" id="GO:0015648">
    <property type="term" value="F:lipid-linked peptidoglycan transporter activity"/>
    <property type="evidence" value="ECO:0007669"/>
    <property type="project" value="UniProtKB-UniRule"/>
</dbReference>
<comment type="similarity">
    <text evidence="8 9">Belongs to the MurJ/MviN family.</text>
</comment>
<evidence type="ECO:0000256" key="4">
    <source>
        <dbReference type="ARBA" id="ARBA00022960"/>
    </source>
</evidence>
<keyword evidence="7 8" id="KW-0472">Membrane</keyword>
<evidence type="ECO:0000313" key="10">
    <source>
        <dbReference type="EMBL" id="QIN81424.1"/>
    </source>
</evidence>
<feature type="transmembrane region" description="Helical" evidence="8">
    <location>
        <begin position="46"/>
        <end position="70"/>
    </location>
</feature>
<evidence type="ECO:0000256" key="6">
    <source>
        <dbReference type="ARBA" id="ARBA00022989"/>
    </source>
</evidence>
<sequence length="526" mass="55876">MTGVLRSMLSISAATVLSRATGYVRIAAQGAVLGTAVVADAYALAVLLPSLIYELFLGGILYSIFIPVLVDRITGHGEEDARRLTNALITLVMPLMALLALLGVVFAGPLVALVVGLSPSANISPADARETTELAVFFFRVFAVQMLFYGVTTIATGVLQAHRRFFLPTFAPVLNNLIIIGSFAAYILLEDDNQSLALYVLAFGVTVGVAVMALALVPTLLALGYRPRPQLGHPALLPTAKLAGPMVVLVAASVAFQLLAASLATGFSRYAELTYAFTIFSLPYGIFVVAIATALMPELSEKHSREDVEGYRETLSFGLRTMTFVVVPSTVGLIVLAKPIVGILYQRGEWGAQDTRIVAGLLVAYAVGLLGYSAYFFLVRAFYSRQNTMTPALLNVGILVAYAALAYGLSHLFEAVGVVLALSIAYALLAILALITTRREIGRIDGRRTLISLTKILAAGTVMYAVALAGTTLLGTGTDFTERLLILTTVGTVSLAAYLATAFLLRTEELKSVAELLRRRAGPSGS</sequence>
<dbReference type="GO" id="GO:0008360">
    <property type="term" value="P:regulation of cell shape"/>
    <property type="evidence" value="ECO:0007669"/>
    <property type="project" value="UniProtKB-UniRule"/>
</dbReference>
<reference evidence="10 11" key="1">
    <citation type="submission" date="2019-10" db="EMBL/GenBank/DDBJ databases">
        <title>Rubrobacter sp nov SCSIO 52090 isolated from a deep-sea sediment in the South China Sea.</title>
        <authorList>
            <person name="Chen R.W."/>
        </authorList>
    </citation>
    <scope>NUCLEOTIDE SEQUENCE [LARGE SCALE GENOMIC DNA]</scope>
    <source>
        <strain evidence="10 11">SCSIO 52909</strain>
    </source>
</reference>
<feature type="transmembrane region" description="Helical" evidence="8">
    <location>
        <begin position="390"/>
        <end position="409"/>
    </location>
</feature>
<evidence type="ECO:0000256" key="9">
    <source>
        <dbReference type="PIRNR" id="PIRNR002869"/>
    </source>
</evidence>
<feature type="transmembrane region" description="Helical" evidence="8">
    <location>
        <begin position="201"/>
        <end position="225"/>
    </location>
</feature>
<evidence type="ECO:0000256" key="7">
    <source>
        <dbReference type="ARBA" id="ARBA00023136"/>
    </source>
</evidence>
<dbReference type="PANTHER" id="PTHR47019:SF1">
    <property type="entry name" value="LIPID II FLIPPASE MURJ"/>
    <property type="match status" value="1"/>
</dbReference>
<dbReference type="CDD" id="cd13123">
    <property type="entry name" value="MATE_MurJ_like"/>
    <property type="match status" value="1"/>
</dbReference>
<keyword evidence="11" id="KW-1185">Reference proteome</keyword>
<feature type="transmembrane region" description="Helical" evidence="8">
    <location>
        <begin position="246"/>
        <end position="267"/>
    </location>
</feature>
<keyword evidence="6 8" id="KW-1133">Transmembrane helix</keyword>
<keyword evidence="2 8" id="KW-1003">Cell membrane</keyword>
<dbReference type="PRINTS" id="PR01806">
    <property type="entry name" value="VIRFACTRMVIN"/>
</dbReference>
<dbReference type="InterPro" id="IPR051050">
    <property type="entry name" value="Lipid_II_flippase_MurJ/MviN"/>
</dbReference>
<keyword evidence="3 8" id="KW-0812">Transmembrane</keyword>
<dbReference type="PIRSF" id="PIRSF002869">
    <property type="entry name" value="MviN"/>
    <property type="match status" value="1"/>
</dbReference>
<dbReference type="HAMAP" id="MF_02078">
    <property type="entry name" value="MurJ_MviN"/>
    <property type="match status" value="1"/>
</dbReference>
<evidence type="ECO:0000313" key="11">
    <source>
        <dbReference type="Proteomes" id="UP000501452"/>
    </source>
</evidence>
<feature type="transmembrane region" description="Helical" evidence="8">
    <location>
        <begin position="91"/>
        <end position="117"/>
    </location>
</feature>
<dbReference type="GO" id="GO:0009252">
    <property type="term" value="P:peptidoglycan biosynthetic process"/>
    <property type="evidence" value="ECO:0007669"/>
    <property type="project" value="UniProtKB-UniRule"/>
</dbReference>
<dbReference type="GO" id="GO:0071555">
    <property type="term" value="P:cell wall organization"/>
    <property type="evidence" value="ECO:0007669"/>
    <property type="project" value="UniProtKB-UniRule"/>
</dbReference>
<feature type="transmembrane region" description="Helical" evidence="8">
    <location>
        <begin position="415"/>
        <end position="435"/>
    </location>
</feature>
<keyword evidence="4 8" id="KW-0133">Cell shape</keyword>
<evidence type="ECO:0000256" key="2">
    <source>
        <dbReference type="ARBA" id="ARBA00022475"/>
    </source>
</evidence>
<dbReference type="Pfam" id="PF03023">
    <property type="entry name" value="MurJ"/>
    <property type="match status" value="1"/>
</dbReference>
<dbReference type="EMBL" id="CP045119">
    <property type="protein sequence ID" value="QIN81424.1"/>
    <property type="molecule type" value="Genomic_DNA"/>
</dbReference>
<evidence type="ECO:0000256" key="8">
    <source>
        <dbReference type="HAMAP-Rule" id="MF_02078"/>
    </source>
</evidence>
<name>A0A6G8Q4K2_9ACTN</name>
<dbReference type="AlphaFoldDB" id="A0A6G8Q4K2"/>
<dbReference type="InterPro" id="IPR004268">
    <property type="entry name" value="MurJ"/>
</dbReference>
<proteinExistence type="inferred from homology"/>
<feature type="transmembrane region" description="Helical" evidence="8">
    <location>
        <begin position="166"/>
        <end position="189"/>
    </location>
</feature>
<feature type="transmembrane region" description="Helical" evidence="8">
    <location>
        <begin position="137"/>
        <end position="159"/>
    </location>
</feature>
<dbReference type="Proteomes" id="UP000501452">
    <property type="component" value="Chromosome"/>
</dbReference>
<feature type="transmembrane region" description="Helical" evidence="8">
    <location>
        <begin position="273"/>
        <end position="296"/>
    </location>
</feature>
<keyword evidence="5 8" id="KW-0573">Peptidoglycan synthesis</keyword>
<feature type="transmembrane region" description="Helical" evidence="8">
    <location>
        <begin position="357"/>
        <end position="378"/>
    </location>
</feature>
<feature type="transmembrane region" description="Helical" evidence="8">
    <location>
        <begin position="317"/>
        <end position="337"/>
    </location>
</feature>
<evidence type="ECO:0000256" key="5">
    <source>
        <dbReference type="ARBA" id="ARBA00022984"/>
    </source>
</evidence>
<comment type="subcellular location">
    <subcellularLocation>
        <location evidence="1 8">Cell membrane</location>
        <topology evidence="1 8">Multi-pass membrane protein</topology>
    </subcellularLocation>
</comment>
<feature type="transmembrane region" description="Helical" evidence="8">
    <location>
        <begin position="456"/>
        <end position="478"/>
    </location>
</feature>
<accession>A0A6G8Q4K2</accession>
<dbReference type="GO" id="GO:0034204">
    <property type="term" value="P:lipid translocation"/>
    <property type="evidence" value="ECO:0007669"/>
    <property type="project" value="TreeGrafter"/>
</dbReference>
<dbReference type="GO" id="GO:0005886">
    <property type="term" value="C:plasma membrane"/>
    <property type="evidence" value="ECO:0007669"/>
    <property type="project" value="UniProtKB-SubCell"/>
</dbReference>
<keyword evidence="8 9" id="KW-0961">Cell wall biogenesis/degradation</keyword>